<name>A0A285B8M2_9ENTR</name>
<keyword evidence="1" id="KW-1133">Transmembrane helix</keyword>
<protein>
    <submittedName>
        <fullName evidence="2">Uncharacterized protein</fullName>
    </submittedName>
</protein>
<evidence type="ECO:0000313" key="2">
    <source>
        <dbReference type="EMBL" id="SNU37351.1"/>
    </source>
</evidence>
<dbReference type="AlphaFoldDB" id="A0A285B8M2"/>
<gene>
    <name evidence="2" type="ORF">KOSB73_350048</name>
</gene>
<accession>A0A285B8M2</accession>
<evidence type="ECO:0000313" key="3">
    <source>
        <dbReference type="Proteomes" id="UP000220639"/>
    </source>
</evidence>
<feature type="transmembrane region" description="Helical" evidence="1">
    <location>
        <begin position="85"/>
        <end position="105"/>
    </location>
</feature>
<organism evidence="2 3">
    <name type="scientific">Klebsiella grimontii</name>
    <dbReference type="NCBI Taxonomy" id="2058152"/>
    <lineage>
        <taxon>Bacteria</taxon>
        <taxon>Pseudomonadati</taxon>
        <taxon>Pseudomonadota</taxon>
        <taxon>Gammaproteobacteria</taxon>
        <taxon>Enterobacterales</taxon>
        <taxon>Enterobacteriaceae</taxon>
        <taxon>Klebsiella/Raoultella group</taxon>
        <taxon>Klebsiella</taxon>
    </lineage>
</organism>
<dbReference type="RefSeq" id="WP_064371413.1">
    <property type="nucleotide sequence ID" value="NZ_CABHBS010000010.1"/>
</dbReference>
<proteinExistence type="predicted"/>
<evidence type="ECO:0000256" key="1">
    <source>
        <dbReference type="SAM" id="Phobius"/>
    </source>
</evidence>
<sequence>MDGYNEYYLDSLTSGRGNKMNNMKHLPLKDTLVVGIPALLFMALLYSLKSNFPEVVELIGTLVVFIITPALVALLAIIRRGAFMFFAGALVTQVLTACLVYLVSTRDISESLGLGACAIVIYVIGLSKFEDINS</sequence>
<reference evidence="3" key="1">
    <citation type="submission" date="2017-08" db="EMBL/GenBank/DDBJ databases">
        <authorList>
            <person name="Brisse S."/>
        </authorList>
    </citation>
    <scope>NUCLEOTIDE SEQUENCE [LARGE SCALE GENOMIC DNA]</scope>
    <source>
        <strain evidence="3">06D021</strain>
    </source>
</reference>
<feature type="transmembrane region" description="Helical" evidence="1">
    <location>
        <begin position="26"/>
        <end position="46"/>
    </location>
</feature>
<keyword evidence="1" id="KW-0812">Transmembrane</keyword>
<keyword evidence="1" id="KW-0472">Membrane</keyword>
<feature type="transmembrane region" description="Helical" evidence="1">
    <location>
        <begin position="58"/>
        <end position="78"/>
    </location>
</feature>
<feature type="transmembrane region" description="Helical" evidence="1">
    <location>
        <begin position="111"/>
        <end position="129"/>
    </location>
</feature>
<dbReference type="EMBL" id="FZTC01000029">
    <property type="protein sequence ID" value="SNU37351.1"/>
    <property type="molecule type" value="Genomic_DNA"/>
</dbReference>
<dbReference type="Proteomes" id="UP000220639">
    <property type="component" value="Unassembled WGS sequence"/>
</dbReference>